<dbReference type="EMBL" id="CATQJA010002698">
    <property type="protein sequence ID" value="CAJ0584581.1"/>
    <property type="molecule type" value="Genomic_DNA"/>
</dbReference>
<organism evidence="1 2">
    <name type="scientific">Mesorhabditis spiculigera</name>
    <dbReference type="NCBI Taxonomy" id="96644"/>
    <lineage>
        <taxon>Eukaryota</taxon>
        <taxon>Metazoa</taxon>
        <taxon>Ecdysozoa</taxon>
        <taxon>Nematoda</taxon>
        <taxon>Chromadorea</taxon>
        <taxon>Rhabditida</taxon>
        <taxon>Rhabditina</taxon>
        <taxon>Rhabditomorpha</taxon>
        <taxon>Rhabditoidea</taxon>
        <taxon>Rhabditidae</taxon>
        <taxon>Mesorhabditinae</taxon>
        <taxon>Mesorhabditis</taxon>
    </lineage>
</organism>
<dbReference type="Proteomes" id="UP001177023">
    <property type="component" value="Unassembled WGS sequence"/>
</dbReference>
<gene>
    <name evidence="1" type="ORF">MSPICULIGERA_LOCUS22628</name>
</gene>
<reference evidence="1" key="1">
    <citation type="submission" date="2023-06" db="EMBL/GenBank/DDBJ databases">
        <authorList>
            <person name="Delattre M."/>
        </authorList>
    </citation>
    <scope>NUCLEOTIDE SEQUENCE</scope>
    <source>
        <strain evidence="1">AF72</strain>
    </source>
</reference>
<feature type="non-terminal residue" evidence="1">
    <location>
        <position position="1"/>
    </location>
</feature>
<comment type="caution">
    <text evidence="1">The sequence shown here is derived from an EMBL/GenBank/DDBJ whole genome shotgun (WGS) entry which is preliminary data.</text>
</comment>
<protein>
    <submittedName>
        <fullName evidence="1">Uncharacterized protein</fullName>
    </submittedName>
</protein>
<name>A0AA36DC54_9BILA</name>
<evidence type="ECO:0000313" key="1">
    <source>
        <dbReference type="EMBL" id="CAJ0584581.1"/>
    </source>
</evidence>
<evidence type="ECO:0000313" key="2">
    <source>
        <dbReference type="Proteomes" id="UP001177023"/>
    </source>
</evidence>
<keyword evidence="2" id="KW-1185">Reference proteome</keyword>
<dbReference type="AlphaFoldDB" id="A0AA36DC54"/>
<accession>A0AA36DC54</accession>
<proteinExistence type="predicted"/>
<sequence>MRSEPRLADCGTQLTGKCGARKKQDAKHVTINFENATKRSTKKVPPNQQMVSFQFFANCKVSKAFAGFR</sequence>